<sequence>MIDQQSNTQECVLCLCNVIVLGMKIIPFLLLEYSYVQRGPIHVCQIYQSKPVHFRSSGIIKCTATKVRNKPLKQII</sequence>
<evidence type="ECO:0000256" key="1">
    <source>
        <dbReference type="SAM" id="Phobius"/>
    </source>
</evidence>
<dbReference type="EMBL" id="PSQE01000003">
    <property type="protein sequence ID" value="RHN69621.1"/>
    <property type="molecule type" value="Genomic_DNA"/>
</dbReference>
<dbReference type="Gramene" id="rna18112">
    <property type="protein sequence ID" value="RHN69621.1"/>
    <property type="gene ID" value="gene18112"/>
</dbReference>
<dbReference type="Proteomes" id="UP000265566">
    <property type="component" value="Chromosome 3"/>
</dbReference>
<proteinExistence type="predicted"/>
<accession>A0A396IY45</accession>
<feature type="transmembrane region" description="Helical" evidence="1">
    <location>
        <begin position="12"/>
        <end position="30"/>
    </location>
</feature>
<keyword evidence="1" id="KW-1133">Transmembrane helix</keyword>
<evidence type="ECO:0008006" key="3">
    <source>
        <dbReference type="Google" id="ProtNLM"/>
    </source>
</evidence>
<organism evidence="2">
    <name type="scientific">Medicago truncatula</name>
    <name type="common">Barrel medic</name>
    <name type="synonym">Medicago tribuloides</name>
    <dbReference type="NCBI Taxonomy" id="3880"/>
    <lineage>
        <taxon>Eukaryota</taxon>
        <taxon>Viridiplantae</taxon>
        <taxon>Streptophyta</taxon>
        <taxon>Embryophyta</taxon>
        <taxon>Tracheophyta</taxon>
        <taxon>Spermatophyta</taxon>
        <taxon>Magnoliopsida</taxon>
        <taxon>eudicotyledons</taxon>
        <taxon>Gunneridae</taxon>
        <taxon>Pentapetalae</taxon>
        <taxon>rosids</taxon>
        <taxon>fabids</taxon>
        <taxon>Fabales</taxon>
        <taxon>Fabaceae</taxon>
        <taxon>Papilionoideae</taxon>
        <taxon>50 kb inversion clade</taxon>
        <taxon>NPAAA clade</taxon>
        <taxon>Hologalegina</taxon>
        <taxon>IRL clade</taxon>
        <taxon>Trifolieae</taxon>
        <taxon>Medicago</taxon>
    </lineage>
</organism>
<name>A0A396IY45_MEDTR</name>
<keyword evidence="1" id="KW-0812">Transmembrane</keyword>
<keyword evidence="1" id="KW-0472">Membrane</keyword>
<protein>
    <recommendedName>
        <fullName evidence="3">Transmembrane protein</fullName>
    </recommendedName>
</protein>
<dbReference type="AlphaFoldDB" id="A0A396IY45"/>
<evidence type="ECO:0000313" key="2">
    <source>
        <dbReference type="EMBL" id="RHN69621.1"/>
    </source>
</evidence>
<comment type="caution">
    <text evidence="2">The sequence shown here is derived from an EMBL/GenBank/DDBJ whole genome shotgun (WGS) entry which is preliminary data.</text>
</comment>
<reference evidence="2" key="1">
    <citation type="journal article" date="2018" name="Nat. Plants">
        <title>Whole-genome landscape of Medicago truncatula symbiotic genes.</title>
        <authorList>
            <person name="Pecrix Y."/>
            <person name="Gamas P."/>
            <person name="Carrere S."/>
        </authorList>
    </citation>
    <scope>NUCLEOTIDE SEQUENCE</scope>
    <source>
        <tissue evidence="2">Leaves</tissue>
    </source>
</reference>
<gene>
    <name evidence="2" type="ORF">MtrunA17_Chr3g0126711</name>
</gene>